<evidence type="ECO:0000259" key="6">
    <source>
        <dbReference type="SMART" id="SM00088"/>
    </source>
</evidence>
<comment type="caution">
    <text evidence="7">The sequence shown here is derived from an EMBL/GenBank/DDBJ whole genome shotgun (WGS) entry which is preliminary data.</text>
</comment>
<dbReference type="GO" id="GO:0001732">
    <property type="term" value="P:formation of cytoplasmic translation initiation complex"/>
    <property type="evidence" value="ECO:0007669"/>
    <property type="project" value="UniProtKB-UniRule"/>
</dbReference>
<dbReference type="STRING" id="329046.A0A1Y2BMH0"/>
<keyword evidence="3 4" id="KW-0648">Protein biosynthesis</keyword>
<comment type="function">
    <text evidence="4">Component of the eukaryotic translation initiation factor 3 (eIF-3) complex, which is involved in protein synthesis of a specialized repertoire of mRNAs and, together with other initiation factors, stimulates binding of mRNA and methionyl-tRNAi to the 40S ribosome. The eIF-3 complex specifically targets and initiates translation of a subset of mRNAs involved in cell proliferation.</text>
</comment>
<feature type="region of interest" description="Disordered" evidence="5">
    <location>
        <begin position="732"/>
        <end position="765"/>
    </location>
</feature>
<dbReference type="GO" id="GO:0016282">
    <property type="term" value="C:eukaryotic 43S preinitiation complex"/>
    <property type="evidence" value="ECO:0007669"/>
    <property type="project" value="UniProtKB-UniRule"/>
</dbReference>
<dbReference type="InterPro" id="IPR008905">
    <property type="entry name" value="EIF3C_N_dom"/>
</dbReference>
<dbReference type="PANTHER" id="PTHR13937:SF0">
    <property type="entry name" value="EUKARYOTIC TRANSLATION INITIATION FACTOR 3 SUBUNIT C-RELATED"/>
    <property type="match status" value="1"/>
</dbReference>
<dbReference type="GO" id="GO:0071540">
    <property type="term" value="C:eukaryotic translation initiation factor 3 complex, eIF3e"/>
    <property type="evidence" value="ECO:0007669"/>
    <property type="project" value="EnsemblFungi"/>
</dbReference>
<organism evidence="7 8">
    <name type="scientific">Rhizoclosmatium globosum</name>
    <dbReference type="NCBI Taxonomy" id="329046"/>
    <lineage>
        <taxon>Eukaryota</taxon>
        <taxon>Fungi</taxon>
        <taxon>Fungi incertae sedis</taxon>
        <taxon>Chytridiomycota</taxon>
        <taxon>Chytridiomycota incertae sedis</taxon>
        <taxon>Chytridiomycetes</taxon>
        <taxon>Chytridiales</taxon>
        <taxon>Chytriomycetaceae</taxon>
        <taxon>Rhizoclosmatium</taxon>
    </lineage>
</organism>
<dbReference type="GO" id="GO:0003743">
    <property type="term" value="F:translation initiation factor activity"/>
    <property type="evidence" value="ECO:0007669"/>
    <property type="project" value="UniProtKB-UniRule"/>
</dbReference>
<dbReference type="SMART" id="SM00088">
    <property type="entry name" value="PINT"/>
    <property type="match status" value="1"/>
</dbReference>
<dbReference type="InterPro" id="IPR036390">
    <property type="entry name" value="WH_DNA-bd_sf"/>
</dbReference>
<evidence type="ECO:0000256" key="1">
    <source>
        <dbReference type="ARBA" id="ARBA00022490"/>
    </source>
</evidence>
<comment type="subcellular location">
    <subcellularLocation>
        <location evidence="4">Cytoplasm</location>
    </subcellularLocation>
</comment>
<dbReference type="GO" id="GO:0003723">
    <property type="term" value="F:RNA binding"/>
    <property type="evidence" value="ECO:0007669"/>
    <property type="project" value="InterPro"/>
</dbReference>
<name>A0A1Y2BMH0_9FUNG</name>
<evidence type="ECO:0000256" key="2">
    <source>
        <dbReference type="ARBA" id="ARBA00022540"/>
    </source>
</evidence>
<dbReference type="Pfam" id="PF05470">
    <property type="entry name" value="eIF-3c_N"/>
    <property type="match status" value="2"/>
</dbReference>
<accession>A0A1Y2BMH0</accession>
<evidence type="ECO:0000313" key="8">
    <source>
        <dbReference type="Proteomes" id="UP000193642"/>
    </source>
</evidence>
<dbReference type="InterPro" id="IPR027516">
    <property type="entry name" value="EIF3C"/>
</dbReference>
<evidence type="ECO:0000256" key="3">
    <source>
        <dbReference type="ARBA" id="ARBA00022917"/>
    </source>
</evidence>
<dbReference type="GO" id="GO:0071541">
    <property type="term" value="C:eukaryotic translation initiation factor 3 complex, eIF3m"/>
    <property type="evidence" value="ECO:0007669"/>
    <property type="project" value="EnsemblFungi"/>
</dbReference>
<sequence length="765" mass="85387">MSRFFNKKQAAATQKKIAVAADSDASSNSEADSDADSDENNSMFAAQSSQSQSQSQKKAATSRFGPTAANSHQRQAFDEMRNIIKPLMNAKKINDWVSIQNEFDRLNNAYQKVASIQPDEKLPHPFRFYYRALATLEDAHKAHTESGKTLNAVNQKAFTGMKSKLKKLCKTKEERLRVGESGGCCPCCANGGDGFTSVTKGKPSIDVTPENLYKKLHELILARGKKSTDKVVQIEHLSKLLEVATTAHMKVQVLLVLIPSQFDYNPASTGGFLPADYWKSTRANIDLLLSLLETNHNITITETTLLDDVEPAQNEAAFLEGRAVSLRGNLYSFIDRLSDEFIKSLQHIDPHTTEYIERLKDETPLYVLIVRGQKYFDRLKATESSDACILKRVLHIYYKTENVIAFMESALPAQSRESTPAKLVDVLCTALYQTSDIRIRARALLCHVYHLALHGKFYEARDMLLMSHLQEQVQNTDIDTQILYNRTVVQLGMSAFRSGLIRESANALQDFFGSGKTKELLAQGFQVNNRFGNAASGVAEKTPEQERLEKQRLLPFHMHINLELLECIYLTCSMLLEIPNMAMYAHDSRRKMISKPFRRNLDYNQKQVFIGPPENTRDHIMAAAKSLSAEEGLRTYIFQFAPHYDSLGLHQLSAMFDLPVSAVHSIIAKMIVSEELCASLDEPTQTVVLHRNAPGVEMSRLEYLAGTLVDSNEKMLESRSIMLGLQQQQQQQQLNAAGGAKRTVGGGSSGGASGARRTGNKVGFN</sequence>
<evidence type="ECO:0000313" key="7">
    <source>
        <dbReference type="EMBL" id="ORY35959.1"/>
    </source>
</evidence>
<keyword evidence="1 4" id="KW-0963">Cytoplasm</keyword>
<comment type="similarity">
    <text evidence="4">Belongs to the eIF-3 subunit C family.</text>
</comment>
<proteinExistence type="inferred from homology"/>
<dbReference type="AlphaFoldDB" id="A0A1Y2BMH0"/>
<comment type="subunit">
    <text evidence="4">Component of the eukaryotic translation initiation factor 3 (eIF-3) complex.</text>
</comment>
<feature type="region of interest" description="Disordered" evidence="5">
    <location>
        <begin position="1"/>
        <end position="75"/>
    </location>
</feature>
<dbReference type="Proteomes" id="UP000193642">
    <property type="component" value="Unassembled WGS sequence"/>
</dbReference>
<gene>
    <name evidence="4" type="primary">NIP1</name>
    <name evidence="7" type="ORF">BCR33DRAFT_754884</name>
</gene>
<feature type="domain" description="PCI" evidence="6">
    <location>
        <begin position="623"/>
        <end position="704"/>
    </location>
</feature>
<dbReference type="SUPFAM" id="SSF46785">
    <property type="entry name" value="Winged helix' DNA-binding domain"/>
    <property type="match status" value="1"/>
</dbReference>
<dbReference type="OrthoDB" id="29647at2759"/>
<evidence type="ECO:0000256" key="4">
    <source>
        <dbReference type="HAMAP-Rule" id="MF_03002"/>
    </source>
</evidence>
<dbReference type="GO" id="GO:0031369">
    <property type="term" value="F:translation initiation factor binding"/>
    <property type="evidence" value="ECO:0007669"/>
    <property type="project" value="InterPro"/>
</dbReference>
<reference evidence="7 8" key="1">
    <citation type="submission" date="2016-07" db="EMBL/GenBank/DDBJ databases">
        <title>Pervasive Adenine N6-methylation of Active Genes in Fungi.</title>
        <authorList>
            <consortium name="DOE Joint Genome Institute"/>
            <person name="Mondo S.J."/>
            <person name="Dannebaum R.O."/>
            <person name="Kuo R.C."/>
            <person name="Labutti K."/>
            <person name="Haridas S."/>
            <person name="Kuo A."/>
            <person name="Salamov A."/>
            <person name="Ahrendt S.R."/>
            <person name="Lipzen A."/>
            <person name="Sullivan W."/>
            <person name="Andreopoulos W.B."/>
            <person name="Clum A."/>
            <person name="Lindquist E."/>
            <person name="Daum C."/>
            <person name="Ramamoorthy G.K."/>
            <person name="Gryganskyi A."/>
            <person name="Culley D."/>
            <person name="Magnuson J.K."/>
            <person name="James T.Y."/>
            <person name="O'Malley M.A."/>
            <person name="Stajich J.E."/>
            <person name="Spatafora J.W."/>
            <person name="Visel A."/>
            <person name="Grigoriev I.V."/>
        </authorList>
    </citation>
    <scope>NUCLEOTIDE SEQUENCE [LARGE SCALE GENOMIC DNA]</scope>
    <source>
        <strain evidence="7 8">JEL800</strain>
    </source>
</reference>
<evidence type="ECO:0000256" key="5">
    <source>
        <dbReference type="SAM" id="MobiDB-lite"/>
    </source>
</evidence>
<dbReference type="HAMAP" id="MF_03002">
    <property type="entry name" value="eIF3c"/>
    <property type="match status" value="1"/>
</dbReference>
<keyword evidence="2 4" id="KW-0396">Initiation factor</keyword>
<dbReference type="PANTHER" id="PTHR13937">
    <property type="entry name" value="EUKARYOTIC TRANSLATION INITATION FACTOR 3, SUBUNIT 8 EIF3S8 -RELATED"/>
    <property type="match status" value="1"/>
</dbReference>
<dbReference type="EMBL" id="MCGO01000059">
    <property type="protein sequence ID" value="ORY35959.1"/>
    <property type="molecule type" value="Genomic_DNA"/>
</dbReference>
<feature type="compositionally biased region" description="Low complexity" evidence="5">
    <location>
        <begin position="732"/>
        <end position="743"/>
    </location>
</feature>
<dbReference type="Pfam" id="PF01399">
    <property type="entry name" value="PCI"/>
    <property type="match status" value="1"/>
</dbReference>
<feature type="compositionally biased region" description="Gly residues" evidence="5">
    <location>
        <begin position="744"/>
        <end position="753"/>
    </location>
</feature>
<feature type="compositionally biased region" description="Low complexity" evidence="5">
    <location>
        <begin position="40"/>
        <end position="59"/>
    </location>
</feature>
<feature type="compositionally biased region" description="Low complexity" evidence="5">
    <location>
        <begin position="7"/>
        <end position="30"/>
    </location>
</feature>
<dbReference type="InterPro" id="IPR000717">
    <property type="entry name" value="PCI_dom"/>
</dbReference>
<protein>
    <recommendedName>
        <fullName evidence="4">Eukaryotic translation initiation factor 3 subunit C</fullName>
        <shortName evidence="4">eIF3c</shortName>
    </recommendedName>
    <alternativeName>
        <fullName evidence="4">Eukaryotic translation initiation factor 3 93 kDa subunit homolog</fullName>
        <shortName evidence="4">eIF3 p93</shortName>
    </alternativeName>
    <alternativeName>
        <fullName evidence="4">Translation initiation factor eIF3, p93 subunit homolog</fullName>
    </alternativeName>
</protein>
<dbReference type="GO" id="GO:0033290">
    <property type="term" value="C:eukaryotic 48S preinitiation complex"/>
    <property type="evidence" value="ECO:0007669"/>
    <property type="project" value="UniProtKB-UniRule"/>
</dbReference>
<keyword evidence="8" id="KW-1185">Reference proteome</keyword>